<dbReference type="Proteomes" id="UP000299102">
    <property type="component" value="Unassembled WGS sequence"/>
</dbReference>
<sequence length="106" mass="11371">MAVFRGKHDRHSTRLCSLVERLYRLRRAAGGHVGACATGAVGSRTICPAPAAAVQFACATPACFHEYNYREDVSIGQPLLSGGAAPRNNSSVYVAKQETGFNFRCP</sequence>
<evidence type="ECO:0000313" key="1">
    <source>
        <dbReference type="EMBL" id="GBP72040.1"/>
    </source>
</evidence>
<proteinExistence type="predicted"/>
<organism evidence="1 2">
    <name type="scientific">Eumeta variegata</name>
    <name type="common">Bagworm moth</name>
    <name type="synonym">Eumeta japonica</name>
    <dbReference type="NCBI Taxonomy" id="151549"/>
    <lineage>
        <taxon>Eukaryota</taxon>
        <taxon>Metazoa</taxon>
        <taxon>Ecdysozoa</taxon>
        <taxon>Arthropoda</taxon>
        <taxon>Hexapoda</taxon>
        <taxon>Insecta</taxon>
        <taxon>Pterygota</taxon>
        <taxon>Neoptera</taxon>
        <taxon>Endopterygota</taxon>
        <taxon>Lepidoptera</taxon>
        <taxon>Glossata</taxon>
        <taxon>Ditrysia</taxon>
        <taxon>Tineoidea</taxon>
        <taxon>Psychidae</taxon>
        <taxon>Oiketicinae</taxon>
        <taxon>Eumeta</taxon>
    </lineage>
</organism>
<name>A0A4C1YAI6_EUMVA</name>
<accession>A0A4C1YAI6</accession>
<keyword evidence="2" id="KW-1185">Reference proteome</keyword>
<comment type="caution">
    <text evidence="1">The sequence shown here is derived from an EMBL/GenBank/DDBJ whole genome shotgun (WGS) entry which is preliminary data.</text>
</comment>
<gene>
    <name evidence="1" type="ORF">EVAR_48533_1</name>
</gene>
<protein>
    <submittedName>
        <fullName evidence="1">Uncharacterized protein</fullName>
    </submittedName>
</protein>
<reference evidence="1 2" key="1">
    <citation type="journal article" date="2019" name="Commun. Biol.">
        <title>The bagworm genome reveals a unique fibroin gene that provides high tensile strength.</title>
        <authorList>
            <person name="Kono N."/>
            <person name="Nakamura H."/>
            <person name="Ohtoshi R."/>
            <person name="Tomita M."/>
            <person name="Numata K."/>
            <person name="Arakawa K."/>
        </authorList>
    </citation>
    <scope>NUCLEOTIDE SEQUENCE [LARGE SCALE GENOMIC DNA]</scope>
</reference>
<dbReference type="EMBL" id="BGZK01001131">
    <property type="protein sequence ID" value="GBP72040.1"/>
    <property type="molecule type" value="Genomic_DNA"/>
</dbReference>
<dbReference type="AlphaFoldDB" id="A0A4C1YAI6"/>
<evidence type="ECO:0000313" key="2">
    <source>
        <dbReference type="Proteomes" id="UP000299102"/>
    </source>
</evidence>